<dbReference type="Proteomes" id="UP000295706">
    <property type="component" value="Unassembled WGS sequence"/>
</dbReference>
<name>A0A4V2XAG1_9BACT</name>
<dbReference type="InterPro" id="IPR013149">
    <property type="entry name" value="ADH-like_C"/>
</dbReference>
<dbReference type="OrthoDB" id="9787435at2"/>
<dbReference type="Gene3D" id="3.90.180.10">
    <property type="entry name" value="Medium-chain alcohol dehydrogenases, catalytic domain"/>
    <property type="match status" value="1"/>
</dbReference>
<keyword evidence="3" id="KW-0560">Oxidoreductase</keyword>
<dbReference type="GO" id="GO:0046872">
    <property type="term" value="F:metal ion binding"/>
    <property type="evidence" value="ECO:0007669"/>
    <property type="project" value="UniProtKB-KW"/>
</dbReference>
<organism evidence="5 6">
    <name type="scientific">Arundinibacter roseus</name>
    <dbReference type="NCBI Taxonomy" id="2070510"/>
    <lineage>
        <taxon>Bacteria</taxon>
        <taxon>Pseudomonadati</taxon>
        <taxon>Bacteroidota</taxon>
        <taxon>Cytophagia</taxon>
        <taxon>Cytophagales</taxon>
        <taxon>Spirosomataceae</taxon>
        <taxon>Arundinibacter</taxon>
    </lineage>
</organism>
<evidence type="ECO:0000313" key="5">
    <source>
        <dbReference type="EMBL" id="TDB67525.1"/>
    </source>
</evidence>
<gene>
    <name evidence="5" type="ORF">EZE20_06155</name>
</gene>
<dbReference type="InterPro" id="IPR020843">
    <property type="entry name" value="ER"/>
</dbReference>
<dbReference type="InterPro" id="IPR036291">
    <property type="entry name" value="NAD(P)-bd_dom_sf"/>
</dbReference>
<dbReference type="PANTHER" id="PTHR43401">
    <property type="entry name" value="L-THREONINE 3-DEHYDROGENASE"/>
    <property type="match status" value="1"/>
</dbReference>
<accession>A0A4V2XAG1</accession>
<evidence type="ECO:0000256" key="1">
    <source>
        <dbReference type="ARBA" id="ARBA00022723"/>
    </source>
</evidence>
<evidence type="ECO:0000256" key="2">
    <source>
        <dbReference type="ARBA" id="ARBA00022833"/>
    </source>
</evidence>
<protein>
    <submittedName>
        <fullName evidence="5">Zn-dependent alcohol dehydrogenase</fullName>
    </submittedName>
</protein>
<dbReference type="SMART" id="SM00829">
    <property type="entry name" value="PKS_ER"/>
    <property type="match status" value="1"/>
</dbReference>
<dbReference type="SUPFAM" id="SSF51735">
    <property type="entry name" value="NAD(P)-binding Rossmann-fold domains"/>
    <property type="match status" value="1"/>
</dbReference>
<evidence type="ECO:0000259" key="4">
    <source>
        <dbReference type="SMART" id="SM00829"/>
    </source>
</evidence>
<dbReference type="GO" id="GO:0016491">
    <property type="term" value="F:oxidoreductase activity"/>
    <property type="evidence" value="ECO:0007669"/>
    <property type="project" value="UniProtKB-KW"/>
</dbReference>
<dbReference type="Pfam" id="PF00107">
    <property type="entry name" value="ADH_zinc_N"/>
    <property type="match status" value="1"/>
</dbReference>
<evidence type="ECO:0000256" key="3">
    <source>
        <dbReference type="ARBA" id="ARBA00023002"/>
    </source>
</evidence>
<dbReference type="InterPro" id="IPR011032">
    <property type="entry name" value="GroES-like_sf"/>
</dbReference>
<proteinExistence type="predicted"/>
<dbReference type="AlphaFoldDB" id="A0A4V2XAG1"/>
<dbReference type="Gene3D" id="3.40.50.720">
    <property type="entry name" value="NAD(P)-binding Rossmann-like Domain"/>
    <property type="match status" value="1"/>
</dbReference>
<dbReference type="InterPro" id="IPR013154">
    <property type="entry name" value="ADH-like_N"/>
</dbReference>
<dbReference type="EMBL" id="SMJU01000003">
    <property type="protein sequence ID" value="TDB67525.1"/>
    <property type="molecule type" value="Genomic_DNA"/>
</dbReference>
<reference evidence="5 6" key="1">
    <citation type="submission" date="2019-02" db="EMBL/GenBank/DDBJ databases">
        <title>Arundinibacter roseus gen. nov., sp. nov., a new member of the family Cytophagaceae.</title>
        <authorList>
            <person name="Szuroczki S."/>
            <person name="Khayer B."/>
            <person name="Sproer C."/>
            <person name="Toumi M."/>
            <person name="Szabo A."/>
            <person name="Felfoldi T."/>
            <person name="Schumann P."/>
            <person name="Toth E."/>
        </authorList>
    </citation>
    <scope>NUCLEOTIDE SEQUENCE [LARGE SCALE GENOMIC DNA]</scope>
    <source>
        <strain evidence="5 6">DMA-k-7a</strain>
    </source>
</reference>
<dbReference type="RefSeq" id="WP_132115593.1">
    <property type="nucleotide sequence ID" value="NZ_SMJU01000003.1"/>
</dbReference>
<keyword evidence="6" id="KW-1185">Reference proteome</keyword>
<dbReference type="PANTHER" id="PTHR43401:SF2">
    <property type="entry name" value="L-THREONINE 3-DEHYDROGENASE"/>
    <property type="match status" value="1"/>
</dbReference>
<feature type="domain" description="Enoyl reductase (ER)" evidence="4">
    <location>
        <begin position="8"/>
        <end position="303"/>
    </location>
</feature>
<comment type="caution">
    <text evidence="5">The sequence shown here is derived from an EMBL/GenBank/DDBJ whole genome shotgun (WGS) entry which is preliminary data.</text>
</comment>
<dbReference type="InterPro" id="IPR050129">
    <property type="entry name" value="Zn_alcohol_dh"/>
</dbReference>
<sequence length="339" mass="36754">MKALLYTGNKTFEIQQTDQQPLQAGQVRLKVAYCGVCGTDVHIYHGNMDKRVQIPQVIGHEVSAEIAEVGPEVTDWQVGDRVAVRPLQPGAVDPSDHGCRHIGKNLKFIGIDTAGGMQQFWNVPAHTLHRLPESLSLQLGALIEPLAVACHDIRLAELLVDEYVVVIGGGPIGMLIALVARQKGAKVLLSEINTARLELATSLGLATVNPKSQDLVATVETFTNGAMADVVFEVSGVQAGVQAMTQLPRARGRIVMVAIHPEPKPVDLFRFFWRELKLIGARVYEPQDFEEAIALAASGELPLESIITEVAPLSHGQQVFEAIDNNPAGLKYLLDCSQD</sequence>
<dbReference type="SUPFAM" id="SSF50129">
    <property type="entry name" value="GroES-like"/>
    <property type="match status" value="1"/>
</dbReference>
<keyword evidence="1" id="KW-0479">Metal-binding</keyword>
<keyword evidence="2" id="KW-0862">Zinc</keyword>
<evidence type="ECO:0000313" key="6">
    <source>
        <dbReference type="Proteomes" id="UP000295706"/>
    </source>
</evidence>
<dbReference type="Pfam" id="PF08240">
    <property type="entry name" value="ADH_N"/>
    <property type="match status" value="1"/>
</dbReference>